<evidence type="ECO:0000256" key="2">
    <source>
        <dbReference type="ARBA" id="ARBA00022448"/>
    </source>
</evidence>
<evidence type="ECO:0000259" key="19">
    <source>
        <dbReference type="SMART" id="SM00918"/>
    </source>
</evidence>
<evidence type="ECO:0000256" key="1">
    <source>
        <dbReference type="ARBA" id="ARBA00004651"/>
    </source>
</evidence>
<evidence type="ECO:0000256" key="12">
    <source>
        <dbReference type="ARBA" id="ARBA00023286"/>
    </source>
</evidence>
<dbReference type="PANTHER" id="PTHR18966">
    <property type="entry name" value="IONOTROPIC GLUTAMATE RECEPTOR"/>
    <property type="match status" value="1"/>
</dbReference>
<keyword evidence="10" id="KW-0325">Glycoprotein</keyword>
<evidence type="ECO:0000256" key="8">
    <source>
        <dbReference type="ARBA" id="ARBA00023136"/>
    </source>
</evidence>
<organism evidence="20 21">
    <name type="scientific">Saccoglossus kowalevskii</name>
    <name type="common">Acorn worm</name>
    <dbReference type="NCBI Taxonomy" id="10224"/>
    <lineage>
        <taxon>Eukaryota</taxon>
        <taxon>Metazoa</taxon>
        <taxon>Hemichordata</taxon>
        <taxon>Enteropneusta</taxon>
        <taxon>Harrimaniidae</taxon>
        <taxon>Saccoglossus</taxon>
    </lineage>
</organism>
<protein>
    <submittedName>
        <fullName evidence="21">Glutamate receptor ionotropic, NMDA 2B</fullName>
    </submittedName>
</protein>
<gene>
    <name evidence="21" type="primary">NMDAR2</name>
</gene>
<dbReference type="Pfam" id="PF01094">
    <property type="entry name" value="ANF_receptor"/>
    <property type="match status" value="1"/>
</dbReference>
<evidence type="ECO:0000259" key="17">
    <source>
        <dbReference type="SMART" id="SM00062"/>
    </source>
</evidence>
<keyword evidence="9 21" id="KW-0675">Receptor</keyword>
<dbReference type="SMART" id="SM00918">
    <property type="entry name" value="Lig_chan-Glu_bd"/>
    <property type="match status" value="1"/>
</dbReference>
<evidence type="ECO:0000256" key="10">
    <source>
        <dbReference type="ARBA" id="ARBA00023180"/>
    </source>
</evidence>
<dbReference type="InterPro" id="IPR001828">
    <property type="entry name" value="ANF_lig-bd_rcpt"/>
</dbReference>
<evidence type="ECO:0000256" key="4">
    <source>
        <dbReference type="ARBA" id="ARBA00022692"/>
    </source>
</evidence>
<evidence type="ECO:0000256" key="15">
    <source>
        <dbReference type="SAM" id="MobiDB-lite"/>
    </source>
</evidence>
<dbReference type="SMART" id="SM00079">
    <property type="entry name" value="PBPe"/>
    <property type="match status" value="1"/>
</dbReference>
<feature type="region of interest" description="Disordered" evidence="15">
    <location>
        <begin position="870"/>
        <end position="904"/>
    </location>
</feature>
<dbReference type="GeneID" id="100329029"/>
<dbReference type="SUPFAM" id="SSF53850">
    <property type="entry name" value="Periplasmic binding protein-like II"/>
    <property type="match status" value="1"/>
</dbReference>
<dbReference type="Pfam" id="PF10613">
    <property type="entry name" value="Lig_chan-Glu_bd"/>
    <property type="match status" value="1"/>
</dbReference>
<keyword evidence="7" id="KW-0406">Ion transport</keyword>
<keyword evidence="4 16" id="KW-0812">Transmembrane</keyword>
<dbReference type="InterPro" id="IPR001508">
    <property type="entry name" value="Iono_Glu_rcpt_met"/>
</dbReference>
<dbReference type="InterPro" id="IPR001320">
    <property type="entry name" value="Iontro_rcpt_C"/>
</dbReference>
<name>A0ABM0GML6_SACKO</name>
<evidence type="ECO:0000256" key="9">
    <source>
        <dbReference type="ARBA" id="ARBA00023170"/>
    </source>
</evidence>
<feature type="domain" description="Solute-binding protein family 3/N-terminal" evidence="17">
    <location>
        <begin position="422"/>
        <end position="755"/>
    </location>
</feature>
<dbReference type="SMART" id="SM00062">
    <property type="entry name" value="PBPb"/>
    <property type="match status" value="1"/>
</dbReference>
<keyword evidence="2" id="KW-0813">Transport</keyword>
<feature type="compositionally biased region" description="Basic and acidic residues" evidence="15">
    <location>
        <begin position="882"/>
        <end position="891"/>
    </location>
</feature>
<evidence type="ECO:0000256" key="16">
    <source>
        <dbReference type="SAM" id="Phobius"/>
    </source>
</evidence>
<accession>A0ABM0GML6</accession>
<keyword evidence="5 16" id="KW-1133">Transmembrane helix</keyword>
<keyword evidence="3" id="KW-1003">Cell membrane</keyword>
<dbReference type="Proteomes" id="UP000694865">
    <property type="component" value="Unplaced"/>
</dbReference>
<feature type="transmembrane region" description="Helical" evidence="16">
    <location>
        <begin position="587"/>
        <end position="608"/>
    </location>
</feature>
<feature type="domain" description="Ionotropic glutamate receptor C-terminal" evidence="18">
    <location>
        <begin position="395"/>
        <end position="754"/>
    </location>
</feature>
<dbReference type="Pfam" id="PF00060">
    <property type="entry name" value="Lig_chan"/>
    <property type="match status" value="1"/>
</dbReference>
<evidence type="ECO:0000256" key="14">
    <source>
        <dbReference type="ARBA" id="ARBA00034100"/>
    </source>
</evidence>
<keyword evidence="12" id="KW-1071">Ligand-gated ion channel</keyword>
<feature type="transmembrane region" description="Helical" evidence="16">
    <location>
        <begin position="557"/>
        <end position="575"/>
    </location>
</feature>
<keyword evidence="8 16" id="KW-0472">Membrane</keyword>
<dbReference type="InterPro" id="IPR001638">
    <property type="entry name" value="Solute-binding_3/MltF_N"/>
</dbReference>
<evidence type="ECO:0000313" key="20">
    <source>
        <dbReference type="Proteomes" id="UP000694865"/>
    </source>
</evidence>
<proteinExistence type="predicted"/>
<dbReference type="Gene3D" id="3.40.50.2300">
    <property type="match status" value="2"/>
</dbReference>
<feature type="domain" description="Ionotropic glutamate receptor L-glutamate and glycine-binding" evidence="19">
    <location>
        <begin position="399"/>
        <end position="463"/>
    </location>
</feature>
<dbReference type="SUPFAM" id="SSF53822">
    <property type="entry name" value="Periplasmic binding protein-like I"/>
    <property type="match status" value="1"/>
</dbReference>
<dbReference type="PRINTS" id="PR00177">
    <property type="entry name" value="NMDARECEPTOR"/>
</dbReference>
<sequence>MANLAGAFRESLPGRQLEVVAMVVNSTDHIGIIQTICEDLVPLGVQTLLSAVFGGSYMDNYIATRHITMTTGYLGLPIIGLNEEMTCVVEEMDEHEVFLQIGSSISQQVGALLAFLEYHHWYHFAIITSQLPGRVEFLSELQHRTIGEGSDHDSSWEICETFAMGIGENDTITSTLSKLTKGECTIIILFADAGEAREVFKVAEELDLLTYGYIWLVLELSLGGHEGILKPPPEFPVGLVAVKFEGIDYTIDDAIVDAATTYTTRLTGYLADGYQIELGNNAGCKAQGGHSYHGSKYFYDYLTRDEIPYKNFVFDKHGVVKNPKLSILNLDSSRTWKEVGYWQDNNMTMATVLWIGGTHEAPKGLSPHRHMRFTTIVEEPFVLTIPLEKNEVVCKYGVKCGEKNETTRGKCCLGFCISLLEKLKEDIGFTYELRLVDDGNYGAKVEADGKEDEWNGMIGAIVKHRADAAIGAVRITEERSEVVDFSTPFISTGISVLVKKKDGEIPNSAFLGSFHLSVWIFLLVIAVNVTAVVVFIFEWFSPGGYDRNFDNGRASKFTIGSSIWMTYGILFNNTVHLNVPRSYTAKFVTNMWACFALVFVAMYTADLVTHMIQEDSHRIITGFNDPKLQYPLSSRKPLRFATVASSSVENLIKKSNKEMHTYMQKFVKRNTTEAVNALKRGELDAFIYDSEVLNSFAKKDDHCDLMLVGDVYASTGYAVAFEKDSHWKERFDSNILHYNHNGFLQKISDTWMESTCDTVGGNTASRQRLGIENLAGVFYLLSAGILASLAVFVVEHFCRTCCQKIQCFEGHRKKQSLSVLVQVVAQNLSTPHRVAKDPVCHNIGCLRQTTELRRTRSRIAELEKALAKRMSSTSEMYSNDPSEDKPGREYTDTPPLENGDHLRSCGPWHRKTYDDMAVDQEELVPLKLSDQHDIVPNNISSSRRQNRIASYPVQLLKTSTFLQKYNSSFLEEEEHSEEKRKRCLVRQYSGQCVASLNAEDDLEEVDLETTV</sequence>
<keyword evidence="11" id="KW-0628">Postsynaptic cell membrane</keyword>
<keyword evidence="13" id="KW-0407">Ion channel</keyword>
<keyword evidence="20" id="KW-1185">Reference proteome</keyword>
<feature type="transmembrane region" description="Helical" evidence="16">
    <location>
        <begin position="516"/>
        <end position="537"/>
    </location>
</feature>
<evidence type="ECO:0000259" key="18">
    <source>
        <dbReference type="SMART" id="SM00079"/>
    </source>
</evidence>
<keyword evidence="6" id="KW-0770">Synapse</keyword>
<feature type="transmembrane region" description="Helical" evidence="16">
    <location>
        <begin position="774"/>
        <end position="794"/>
    </location>
</feature>
<comment type="subcellular location">
    <subcellularLocation>
        <location evidence="1">Cell membrane</location>
        <topology evidence="1">Multi-pass membrane protein</topology>
    </subcellularLocation>
    <subcellularLocation>
        <location evidence="14">Postsynaptic cell membrane</location>
    </subcellularLocation>
</comment>
<dbReference type="InterPro" id="IPR028082">
    <property type="entry name" value="Peripla_BP_I"/>
</dbReference>
<evidence type="ECO:0000256" key="11">
    <source>
        <dbReference type="ARBA" id="ARBA00023257"/>
    </source>
</evidence>
<evidence type="ECO:0000256" key="6">
    <source>
        <dbReference type="ARBA" id="ARBA00023018"/>
    </source>
</evidence>
<evidence type="ECO:0000256" key="3">
    <source>
        <dbReference type="ARBA" id="ARBA00022475"/>
    </source>
</evidence>
<evidence type="ECO:0000313" key="21">
    <source>
        <dbReference type="RefSeq" id="XP_002733263.1"/>
    </source>
</evidence>
<dbReference type="InterPro" id="IPR019594">
    <property type="entry name" value="Glu/Gly-bd"/>
</dbReference>
<evidence type="ECO:0000256" key="13">
    <source>
        <dbReference type="ARBA" id="ARBA00023303"/>
    </source>
</evidence>
<dbReference type="InterPro" id="IPR015683">
    <property type="entry name" value="Ionotropic_Glu_rcpt"/>
</dbReference>
<dbReference type="RefSeq" id="XP_002733263.1">
    <property type="nucleotide sequence ID" value="XM_002733217.1"/>
</dbReference>
<evidence type="ECO:0000256" key="7">
    <source>
        <dbReference type="ARBA" id="ARBA00023065"/>
    </source>
</evidence>
<dbReference type="Gene3D" id="3.40.190.10">
    <property type="entry name" value="Periplasmic binding protein-like II"/>
    <property type="match status" value="3"/>
</dbReference>
<reference evidence="21" key="1">
    <citation type="submission" date="2025-08" db="UniProtKB">
        <authorList>
            <consortium name="RefSeq"/>
        </authorList>
    </citation>
    <scope>IDENTIFICATION</scope>
    <source>
        <tissue evidence="21">Testes</tissue>
    </source>
</reference>
<feature type="compositionally biased region" description="Polar residues" evidence="15">
    <location>
        <begin position="870"/>
        <end position="880"/>
    </location>
</feature>
<evidence type="ECO:0000256" key="5">
    <source>
        <dbReference type="ARBA" id="ARBA00022989"/>
    </source>
</evidence>